<protein>
    <recommendedName>
        <fullName evidence="3">Exonuclease domain-containing protein</fullName>
    </recommendedName>
</protein>
<proteinExistence type="predicted"/>
<evidence type="ECO:0000313" key="1">
    <source>
        <dbReference type="EMBL" id="MBB3713727.1"/>
    </source>
</evidence>
<accession>A0ABR6HTD2</accession>
<sequence length="175" mass="19809">MTDYTNDLMFLDFEASSLTPDSWPVEIGLSWLADDGTIESHARLIRRHPTWSMDAWSEDSAAVHAIPDAMLQKGLEASEAVEWFRATARGRRICSDAPRFETMWLRRLLETSCDPLTVDSELARVGDIRTILEPMLPSQALDAFHERLARLRVPHRAGPDSARYASALLAAFKRR</sequence>
<keyword evidence="2" id="KW-1185">Reference proteome</keyword>
<organism evidence="1 2">
    <name type="scientific">Limimaricola variabilis</name>
    <dbReference type="NCBI Taxonomy" id="1492771"/>
    <lineage>
        <taxon>Bacteria</taxon>
        <taxon>Pseudomonadati</taxon>
        <taxon>Pseudomonadota</taxon>
        <taxon>Alphaproteobacteria</taxon>
        <taxon>Rhodobacterales</taxon>
        <taxon>Paracoccaceae</taxon>
        <taxon>Limimaricola</taxon>
    </lineage>
</organism>
<dbReference type="RefSeq" id="WP_183475200.1">
    <property type="nucleotide sequence ID" value="NZ_JACIBX010000019.1"/>
</dbReference>
<evidence type="ECO:0000313" key="2">
    <source>
        <dbReference type="Proteomes" id="UP000576152"/>
    </source>
</evidence>
<dbReference type="EMBL" id="JACIBX010000019">
    <property type="protein sequence ID" value="MBB3713727.1"/>
    <property type="molecule type" value="Genomic_DNA"/>
</dbReference>
<dbReference type="Gene3D" id="3.30.420.10">
    <property type="entry name" value="Ribonuclease H-like superfamily/Ribonuclease H"/>
    <property type="match status" value="1"/>
</dbReference>
<gene>
    <name evidence="1" type="ORF">FHS00_003334</name>
</gene>
<name>A0ABR6HTD2_9RHOB</name>
<dbReference type="InterPro" id="IPR012337">
    <property type="entry name" value="RNaseH-like_sf"/>
</dbReference>
<reference evidence="1 2" key="1">
    <citation type="submission" date="2020-08" db="EMBL/GenBank/DDBJ databases">
        <title>Genomic Encyclopedia of Type Strains, Phase III (KMG-III): the genomes of soil and plant-associated and newly described type strains.</title>
        <authorList>
            <person name="Whitman W."/>
        </authorList>
    </citation>
    <scope>NUCLEOTIDE SEQUENCE [LARGE SCALE GENOMIC DNA]</scope>
    <source>
        <strain evidence="1 2">CECT 8572</strain>
    </source>
</reference>
<dbReference type="InterPro" id="IPR036397">
    <property type="entry name" value="RNaseH_sf"/>
</dbReference>
<dbReference type="Proteomes" id="UP000576152">
    <property type="component" value="Unassembled WGS sequence"/>
</dbReference>
<comment type="caution">
    <text evidence="1">The sequence shown here is derived from an EMBL/GenBank/DDBJ whole genome shotgun (WGS) entry which is preliminary data.</text>
</comment>
<evidence type="ECO:0008006" key="3">
    <source>
        <dbReference type="Google" id="ProtNLM"/>
    </source>
</evidence>
<dbReference type="SUPFAM" id="SSF53098">
    <property type="entry name" value="Ribonuclease H-like"/>
    <property type="match status" value="1"/>
</dbReference>